<organism evidence="1 2">
    <name type="scientific">Poseidonibacter parvus</name>
    <dbReference type="NCBI Taxonomy" id="1850254"/>
    <lineage>
        <taxon>Bacteria</taxon>
        <taxon>Pseudomonadati</taxon>
        <taxon>Campylobacterota</taxon>
        <taxon>Epsilonproteobacteria</taxon>
        <taxon>Campylobacterales</taxon>
        <taxon>Arcobacteraceae</taxon>
        <taxon>Poseidonibacter</taxon>
    </lineage>
</organism>
<reference evidence="1 2" key="1">
    <citation type="submission" date="2017-01" db="EMBL/GenBank/DDBJ databases">
        <title>Genome sequencing of Arcobacter sp. LPB0137.</title>
        <authorList>
            <person name="Lee G.-W."/>
            <person name="Yi H."/>
        </authorList>
    </citation>
    <scope>NUCLEOTIDE SEQUENCE [LARGE SCALE GENOMIC DNA]</scope>
    <source>
        <strain evidence="1 2">LPB0137</strain>
    </source>
</reference>
<dbReference type="EMBL" id="CP019070">
    <property type="protein sequence ID" value="APW64806.1"/>
    <property type="molecule type" value="Genomic_DNA"/>
</dbReference>
<dbReference type="OrthoDB" id="9800519at2"/>
<dbReference type="Gene3D" id="1.10.10.10">
    <property type="entry name" value="Winged helix-like DNA-binding domain superfamily/Winged helix DNA-binding domain"/>
    <property type="match status" value="1"/>
</dbReference>
<gene>
    <name evidence="1" type="ORF">LPB137_02555</name>
</gene>
<dbReference type="InterPro" id="IPR036388">
    <property type="entry name" value="WH-like_DNA-bd_sf"/>
</dbReference>
<sequence length="133" mass="14521">MLLTKKSEYALLSLISIARSDEPINVDVLSKELNISKSFLAKIMQNLAKHEIVVSHRGVNGGFALKKSYDQITILEITTAAEEKVPSVFECSPSVNSCPSQVGMLCTIWPLLNNLQAKIDGFLGDLTLKDIAS</sequence>
<proteinExistence type="predicted"/>
<accession>A0A1P8KJX2</accession>
<dbReference type="NCBIfam" id="TIGR00738">
    <property type="entry name" value="rrf2_super"/>
    <property type="match status" value="1"/>
</dbReference>
<dbReference type="KEGG" id="alp:LPB137_02555"/>
<dbReference type="Proteomes" id="UP000186074">
    <property type="component" value="Chromosome"/>
</dbReference>
<dbReference type="InterPro" id="IPR036390">
    <property type="entry name" value="WH_DNA-bd_sf"/>
</dbReference>
<dbReference type="Pfam" id="PF02082">
    <property type="entry name" value="Rrf2"/>
    <property type="match status" value="1"/>
</dbReference>
<dbReference type="GO" id="GO:0003700">
    <property type="term" value="F:DNA-binding transcription factor activity"/>
    <property type="evidence" value="ECO:0007669"/>
    <property type="project" value="TreeGrafter"/>
</dbReference>
<name>A0A1P8KJX2_9BACT</name>
<dbReference type="SUPFAM" id="SSF46785">
    <property type="entry name" value="Winged helix' DNA-binding domain"/>
    <property type="match status" value="1"/>
</dbReference>
<dbReference type="STRING" id="1850254.LPB137_02555"/>
<dbReference type="PROSITE" id="PS51197">
    <property type="entry name" value="HTH_RRF2_2"/>
    <property type="match status" value="1"/>
</dbReference>
<keyword evidence="2" id="KW-1185">Reference proteome</keyword>
<dbReference type="GO" id="GO:0005829">
    <property type="term" value="C:cytosol"/>
    <property type="evidence" value="ECO:0007669"/>
    <property type="project" value="TreeGrafter"/>
</dbReference>
<evidence type="ECO:0000313" key="1">
    <source>
        <dbReference type="EMBL" id="APW64806.1"/>
    </source>
</evidence>
<dbReference type="RefSeq" id="WP_076083987.1">
    <property type="nucleotide sequence ID" value="NZ_CP019070.1"/>
</dbReference>
<evidence type="ECO:0000313" key="2">
    <source>
        <dbReference type="Proteomes" id="UP000186074"/>
    </source>
</evidence>
<dbReference type="AlphaFoldDB" id="A0A1P8KJX2"/>
<dbReference type="PANTHER" id="PTHR33221">
    <property type="entry name" value="WINGED HELIX-TURN-HELIX TRANSCRIPTIONAL REGULATOR, RRF2 FAMILY"/>
    <property type="match status" value="1"/>
</dbReference>
<dbReference type="PANTHER" id="PTHR33221:SF15">
    <property type="entry name" value="HTH-TYPE TRANSCRIPTIONAL REGULATOR YWGB-RELATED"/>
    <property type="match status" value="1"/>
</dbReference>
<dbReference type="InterPro" id="IPR000944">
    <property type="entry name" value="Tscrpt_reg_Rrf2"/>
</dbReference>
<protein>
    <submittedName>
        <fullName evidence="1">Transcriptional regulator</fullName>
    </submittedName>
</protein>